<sequence>MFGEVITAAHRARRWLAVVLTALAALFVFVAFQS</sequence>
<evidence type="ECO:0000313" key="3">
    <source>
        <dbReference type="Proteomes" id="UP000002696"/>
    </source>
</evidence>
<evidence type="ECO:0000256" key="1">
    <source>
        <dbReference type="SAM" id="Phobius"/>
    </source>
</evidence>
<keyword evidence="1" id="KW-0812">Transmembrane</keyword>
<dbReference type="InParanoid" id="D9QNC4"/>
<keyword evidence="1" id="KW-0472">Membrane</keyword>
<evidence type="ECO:0000313" key="2">
    <source>
        <dbReference type="EMBL" id="ADL00325.1"/>
    </source>
</evidence>
<dbReference type="Proteomes" id="UP000002696">
    <property type="component" value="Chromosome"/>
</dbReference>
<protein>
    <submittedName>
        <fullName evidence="2">Uncharacterized protein</fullName>
    </submittedName>
</protein>
<dbReference type="HOGENOM" id="CLU_3372494_0_0_5"/>
<dbReference type="EMBL" id="CP002102">
    <property type="protein sequence ID" value="ADL00325.1"/>
    <property type="molecule type" value="Genomic_DNA"/>
</dbReference>
<dbReference type="STRING" id="633149.Bresu_1013"/>
<dbReference type="AlphaFoldDB" id="D9QNC4"/>
<keyword evidence="1" id="KW-1133">Transmembrane helix</keyword>
<gene>
    <name evidence="2" type="ordered locus">Bresu_1013</name>
</gene>
<feature type="transmembrane region" description="Helical" evidence="1">
    <location>
        <begin position="12"/>
        <end position="32"/>
    </location>
</feature>
<name>D9QNC4_BRESC</name>
<keyword evidence="3" id="KW-1185">Reference proteome</keyword>
<reference evidence="3" key="1">
    <citation type="journal article" date="2011" name="J. Bacteriol.">
        <title>Genome sequences of eight morphologically diverse alphaproteobacteria.</title>
        <authorList>
            <consortium name="US DOE Joint Genome Institute"/>
            <person name="Brown P.J."/>
            <person name="Kysela D.T."/>
            <person name="Buechlein A."/>
            <person name="Hemmerich C."/>
            <person name="Brun Y.V."/>
        </authorList>
    </citation>
    <scope>NUCLEOTIDE SEQUENCE [LARGE SCALE GENOMIC DNA]</scope>
    <source>
        <strain evidence="3">ATCC 15264 / DSM 4735 / LMG 14903 / NBRC 16000 / CB 81</strain>
    </source>
</reference>
<organism evidence="2 3">
    <name type="scientific">Brevundimonas subvibrioides (strain ATCC 15264 / DSM 4735 / LMG 14903 / NBRC 16000 / CB 81)</name>
    <name type="common">Caulobacter subvibrioides</name>
    <dbReference type="NCBI Taxonomy" id="633149"/>
    <lineage>
        <taxon>Bacteria</taxon>
        <taxon>Pseudomonadati</taxon>
        <taxon>Pseudomonadota</taxon>
        <taxon>Alphaproteobacteria</taxon>
        <taxon>Caulobacterales</taxon>
        <taxon>Caulobacteraceae</taxon>
        <taxon>Brevundimonas</taxon>
    </lineage>
</organism>
<accession>D9QNC4</accession>
<dbReference type="KEGG" id="bsb:Bresu_1013"/>
<proteinExistence type="predicted"/>